<protein>
    <submittedName>
        <fullName evidence="2">Uncharacterized protein</fullName>
    </submittedName>
</protein>
<evidence type="ECO:0000256" key="1">
    <source>
        <dbReference type="SAM" id="MobiDB-lite"/>
    </source>
</evidence>
<dbReference type="Proteomes" id="UP000595140">
    <property type="component" value="Unassembled WGS sequence"/>
</dbReference>
<evidence type="ECO:0000313" key="3">
    <source>
        <dbReference type="Proteomes" id="UP000595140"/>
    </source>
</evidence>
<keyword evidence="3" id="KW-1185">Reference proteome</keyword>
<name>A0A484L3T6_9ASTE</name>
<feature type="region of interest" description="Disordered" evidence="1">
    <location>
        <begin position="62"/>
        <end position="97"/>
    </location>
</feature>
<accession>A0A484L3T6</accession>
<feature type="compositionally biased region" description="Basic and acidic residues" evidence="1">
    <location>
        <begin position="87"/>
        <end position="97"/>
    </location>
</feature>
<evidence type="ECO:0000313" key="2">
    <source>
        <dbReference type="EMBL" id="VFQ70986.1"/>
    </source>
</evidence>
<reference evidence="2 3" key="1">
    <citation type="submission" date="2018-04" db="EMBL/GenBank/DDBJ databases">
        <authorList>
            <person name="Vogel A."/>
        </authorList>
    </citation>
    <scope>NUCLEOTIDE SEQUENCE [LARGE SCALE GENOMIC DNA]</scope>
</reference>
<dbReference type="EMBL" id="OOIL02000988">
    <property type="protein sequence ID" value="VFQ70986.1"/>
    <property type="molecule type" value="Genomic_DNA"/>
</dbReference>
<gene>
    <name evidence="2" type="ORF">CCAM_LOCUS12762</name>
</gene>
<dbReference type="AlphaFoldDB" id="A0A484L3T6"/>
<organism evidence="2 3">
    <name type="scientific">Cuscuta campestris</name>
    <dbReference type="NCBI Taxonomy" id="132261"/>
    <lineage>
        <taxon>Eukaryota</taxon>
        <taxon>Viridiplantae</taxon>
        <taxon>Streptophyta</taxon>
        <taxon>Embryophyta</taxon>
        <taxon>Tracheophyta</taxon>
        <taxon>Spermatophyta</taxon>
        <taxon>Magnoliopsida</taxon>
        <taxon>eudicotyledons</taxon>
        <taxon>Gunneridae</taxon>
        <taxon>Pentapetalae</taxon>
        <taxon>asterids</taxon>
        <taxon>lamiids</taxon>
        <taxon>Solanales</taxon>
        <taxon>Convolvulaceae</taxon>
        <taxon>Cuscuteae</taxon>
        <taxon>Cuscuta</taxon>
        <taxon>Cuscuta subgen. Grammica</taxon>
        <taxon>Cuscuta sect. Cleistogrammica</taxon>
    </lineage>
</organism>
<sequence length="219" mass="25641">MGRGGEKRRGADTLKNPNFDNTWLNALLESDLSFRAEWNSNNVVSSIPLQNEEITSIAPSTNHLAHDSIGGSQSPLPIAETQGIEPPKQREEERNEDERMVIVPGDFSVNKTIREEVKRINKRLLDGKATRFLGLQNARDIYWEQLKQRFRWAPEHHSKVWKKVEKKIQSGFDKSERLTNDEEIYRILEDYCKILCAKKGEDRSLIRRRHPFHFEELRY</sequence>
<proteinExistence type="predicted"/>